<reference evidence="1 2" key="1">
    <citation type="journal article" date="2007" name="Virology">
        <title>Sequence and annotation of the 369-kb NY-2A and the 345-kb AR158 viruses that infect Chlorella NC64A.</title>
        <authorList>
            <person name="Fitzgerald L.A."/>
            <person name="Graves M.V."/>
            <person name="Li X."/>
            <person name="Feldblyum T."/>
            <person name="Nierman W.C."/>
            <person name="Van Etten J.L."/>
        </authorList>
    </citation>
    <scope>NUCLEOTIDE SEQUENCE [LARGE SCALE GENOMIC DNA]</scope>
    <source>
        <strain evidence="1 2">NY-2A</strain>
    </source>
</reference>
<dbReference type="RefSeq" id="YP_001497327.1">
    <property type="nucleotide sequence ID" value="NC_009898.1"/>
</dbReference>
<evidence type="ECO:0000313" key="2">
    <source>
        <dbReference type="Proteomes" id="UP000202419"/>
    </source>
</evidence>
<dbReference type="Proteomes" id="UP000202419">
    <property type="component" value="Segment"/>
</dbReference>
<keyword evidence="2" id="KW-1185">Reference proteome</keyword>
<organism evidence="1 2">
    <name type="scientific">Paramecium bursaria Chlorella virus NY2A</name>
    <name type="common">PBCV-NY2A</name>
    <dbReference type="NCBI Taxonomy" id="46021"/>
    <lineage>
        <taxon>Viruses</taxon>
        <taxon>Varidnaviria</taxon>
        <taxon>Bamfordvirae</taxon>
        <taxon>Nucleocytoviricota</taxon>
        <taxon>Megaviricetes</taxon>
        <taxon>Algavirales</taxon>
        <taxon>Phycodnaviridae</taxon>
        <taxon>Chlorovirus</taxon>
        <taxon>Chlorovirus americanus</taxon>
    </lineage>
</organism>
<organismHost>
    <name type="scientific">Chlorella</name>
    <dbReference type="NCBI Taxonomy" id="3071"/>
</organismHost>
<gene>
    <name evidence="1" type="primary">b131R</name>
    <name evidence="1" type="ORF">NY2A_b131R</name>
</gene>
<accession>A7IW06</accession>
<dbReference type="GeneID" id="5658951"/>
<dbReference type="KEGG" id="vg:5658951"/>
<protein>
    <submittedName>
        <fullName evidence="1">Uncharacterized protein b131R</fullName>
    </submittedName>
</protein>
<dbReference type="EMBL" id="DQ491002">
    <property type="protein sequence ID" value="ABT14530.1"/>
    <property type="molecule type" value="Genomic_DNA"/>
</dbReference>
<evidence type="ECO:0000313" key="1">
    <source>
        <dbReference type="EMBL" id="ABT14530.1"/>
    </source>
</evidence>
<sequence length="72" mass="8256">MISSSAICIAQTTRLNRTISDVLRIRRSRMANLCIWTFLLRTNTVIFLHTISSNKKTQTSSSRSVIIRMDLI</sequence>
<proteinExistence type="predicted"/>
<name>A7IW06_PBCVN</name>